<feature type="region of interest" description="Disordered" evidence="1">
    <location>
        <begin position="114"/>
        <end position="142"/>
    </location>
</feature>
<name>A0AA38PT84_9AGAR</name>
<dbReference type="Proteomes" id="UP001163850">
    <property type="component" value="Unassembled WGS sequence"/>
</dbReference>
<evidence type="ECO:0008006" key="4">
    <source>
        <dbReference type="Google" id="ProtNLM"/>
    </source>
</evidence>
<comment type="caution">
    <text evidence="2">The sequence shown here is derived from an EMBL/GenBank/DDBJ whole genome shotgun (WGS) entry which is preliminary data.</text>
</comment>
<organism evidence="2 3">
    <name type="scientific">Lentinula detonsa</name>
    <dbReference type="NCBI Taxonomy" id="2804962"/>
    <lineage>
        <taxon>Eukaryota</taxon>
        <taxon>Fungi</taxon>
        <taxon>Dikarya</taxon>
        <taxon>Basidiomycota</taxon>
        <taxon>Agaricomycotina</taxon>
        <taxon>Agaricomycetes</taxon>
        <taxon>Agaricomycetidae</taxon>
        <taxon>Agaricales</taxon>
        <taxon>Marasmiineae</taxon>
        <taxon>Omphalotaceae</taxon>
        <taxon>Lentinula</taxon>
    </lineage>
</organism>
<gene>
    <name evidence="2" type="ORF">F5890DRAFT_1536452</name>
</gene>
<protein>
    <recommendedName>
        <fullName evidence="4">Ribosomal RNA methyltransferase FtsJ domain-containing protein</fullName>
    </recommendedName>
</protein>
<proteinExistence type="predicted"/>
<reference evidence="2" key="1">
    <citation type="submission" date="2022-08" db="EMBL/GenBank/DDBJ databases">
        <authorList>
            <consortium name="DOE Joint Genome Institute"/>
            <person name="Min B."/>
            <person name="Riley R."/>
            <person name="Sierra-Patev S."/>
            <person name="Naranjo-Ortiz M."/>
            <person name="Looney B."/>
            <person name="Konkel Z."/>
            <person name="Slot J.C."/>
            <person name="Sakamoto Y."/>
            <person name="Steenwyk J.L."/>
            <person name="Rokas A."/>
            <person name="Carro J."/>
            <person name="Camarero S."/>
            <person name="Ferreira P."/>
            <person name="Molpeceres G."/>
            <person name="Ruiz-Duenas F.J."/>
            <person name="Serrano A."/>
            <person name="Henrissat B."/>
            <person name="Drula E."/>
            <person name="Hughes K.W."/>
            <person name="Mata J.L."/>
            <person name="Ishikawa N.K."/>
            <person name="Vargas-Isla R."/>
            <person name="Ushijima S."/>
            <person name="Smith C.A."/>
            <person name="Ahrendt S."/>
            <person name="Andreopoulos W."/>
            <person name="He G."/>
            <person name="Labutti K."/>
            <person name="Lipzen A."/>
            <person name="Ng V."/>
            <person name="Sandor L."/>
            <person name="Barry K."/>
            <person name="Martinez A.T."/>
            <person name="Xiao Y."/>
            <person name="Gibbons J.G."/>
            <person name="Terashima K."/>
            <person name="Hibbett D.S."/>
            <person name="Grigoriev I.V."/>
        </authorList>
    </citation>
    <scope>NUCLEOTIDE SEQUENCE</scope>
    <source>
        <strain evidence="2">TFB7829</strain>
    </source>
</reference>
<evidence type="ECO:0000256" key="1">
    <source>
        <dbReference type="SAM" id="MobiDB-lite"/>
    </source>
</evidence>
<feature type="compositionally biased region" description="Low complexity" evidence="1">
    <location>
        <begin position="7"/>
        <end position="18"/>
    </location>
</feature>
<dbReference type="AlphaFoldDB" id="A0AA38PT84"/>
<sequence>MANSDYSSSRGQGWQGQRRAGHPGNSQHSSARLEPRQASRSSARRLEGFRPSSLHAPHPPSSYSPFQQQDYNNYSRYKQTLEYTEPSDTVSDRYHIQRHQLGDARSSNELKFAQDCPSHANPETLDRSNLTSKPSGHAEYPPEILRGSSSLSSHRHRHKELVHWDEALARLDLEMGGTATLTEEVIACGAIELKEIFEIWKELSEKARQEGTMPKLDFQKKTSGSSSVLEAKIDLSESSQANIHRKERARESLLDPELSQQCVFEEIVNRFSRLFPKPHHDDAGYYFLDLGCRLGGFASFLLRRNQYVTGVGICPVPPNSLLDVERTNKTHNAATVASELQTYYTRHQTHYSAFSSRFQLHFLDMTRLDLRLPAQKYCQGLSHTNSEFSSNLSHSVFNELGNSGPADTFIHAAHNTDLNGLDLEKPPKELLFGPKQISNNRHITAGTSSQKFNLVVLDDYPSSSDLLLISQLLLAFQSLIPNRGGTLVVRLRHPESVVTAKILYLLDTLSFTVAALKPRDMVGDSEDPGCFYAIAQDIGGGPHGHKLLAIIEELRKLWWRLLMRSVPSRLLLESASAVDSEKTELAEMGEIVDDNEKSPGPAMRERSGLREEDLDFIIYTHELKGDRCDYLSRLAVLGEMVWTRQLEMILSTMKNDPRM</sequence>
<feature type="region of interest" description="Disordered" evidence="1">
    <location>
        <begin position="1"/>
        <end position="68"/>
    </location>
</feature>
<accession>A0AA38PT84</accession>
<evidence type="ECO:0000313" key="3">
    <source>
        <dbReference type="Proteomes" id="UP001163850"/>
    </source>
</evidence>
<dbReference type="EMBL" id="MU802121">
    <property type="protein sequence ID" value="KAJ3981319.1"/>
    <property type="molecule type" value="Genomic_DNA"/>
</dbReference>
<evidence type="ECO:0000313" key="2">
    <source>
        <dbReference type="EMBL" id="KAJ3981319.1"/>
    </source>
</evidence>